<sequence>MNGQDYNDHLSCALDFLETKTTDKPPCLMKRDLAHLIKAICQWDHFKGDHWTENDSYACSPSLALKMKTLEEITRFMTASLIIAQSRTCTPTPKFSSEIKWLDRKIATFTVEQPNGNTCPENIVHYNYIDEDFNNSCP</sequence>
<protein>
    <submittedName>
        <fullName evidence="1">Uncharacterized protein</fullName>
    </submittedName>
</protein>
<evidence type="ECO:0000313" key="1">
    <source>
        <dbReference type="EMBL" id="KAJ8672380.1"/>
    </source>
</evidence>
<reference evidence="1" key="1">
    <citation type="submission" date="2023-04" db="EMBL/GenBank/DDBJ databases">
        <title>A chromosome-level genome assembly of the parasitoid wasp Eretmocerus hayati.</title>
        <authorList>
            <person name="Zhong Y."/>
            <person name="Liu S."/>
            <person name="Liu Y."/>
        </authorList>
    </citation>
    <scope>NUCLEOTIDE SEQUENCE</scope>
    <source>
        <strain evidence="1">ZJU_SS_LIU_2023</strain>
    </source>
</reference>
<name>A0ACC2NMH5_9HYME</name>
<gene>
    <name evidence="1" type="ORF">QAD02_003639</name>
</gene>
<accession>A0ACC2NMH5</accession>
<dbReference type="Proteomes" id="UP001239111">
    <property type="component" value="Chromosome 3"/>
</dbReference>
<evidence type="ECO:0000313" key="2">
    <source>
        <dbReference type="Proteomes" id="UP001239111"/>
    </source>
</evidence>
<comment type="caution">
    <text evidence="1">The sequence shown here is derived from an EMBL/GenBank/DDBJ whole genome shotgun (WGS) entry which is preliminary data.</text>
</comment>
<organism evidence="1 2">
    <name type="scientific">Eretmocerus hayati</name>
    <dbReference type="NCBI Taxonomy" id="131215"/>
    <lineage>
        <taxon>Eukaryota</taxon>
        <taxon>Metazoa</taxon>
        <taxon>Ecdysozoa</taxon>
        <taxon>Arthropoda</taxon>
        <taxon>Hexapoda</taxon>
        <taxon>Insecta</taxon>
        <taxon>Pterygota</taxon>
        <taxon>Neoptera</taxon>
        <taxon>Endopterygota</taxon>
        <taxon>Hymenoptera</taxon>
        <taxon>Apocrita</taxon>
        <taxon>Proctotrupomorpha</taxon>
        <taxon>Chalcidoidea</taxon>
        <taxon>Aphelinidae</taxon>
        <taxon>Aphelininae</taxon>
        <taxon>Eretmocerus</taxon>
    </lineage>
</organism>
<dbReference type="EMBL" id="CM056743">
    <property type="protein sequence ID" value="KAJ8672380.1"/>
    <property type="molecule type" value="Genomic_DNA"/>
</dbReference>
<keyword evidence="2" id="KW-1185">Reference proteome</keyword>
<proteinExistence type="predicted"/>